<evidence type="ECO:0000313" key="3">
    <source>
        <dbReference type="WBParaSite" id="sdigi.contig40.g2636.t1"/>
    </source>
</evidence>
<organism evidence="2 3">
    <name type="scientific">Setaria digitata</name>
    <dbReference type="NCBI Taxonomy" id="48799"/>
    <lineage>
        <taxon>Eukaryota</taxon>
        <taxon>Metazoa</taxon>
        <taxon>Ecdysozoa</taxon>
        <taxon>Nematoda</taxon>
        <taxon>Chromadorea</taxon>
        <taxon>Rhabditida</taxon>
        <taxon>Spirurina</taxon>
        <taxon>Spiruromorpha</taxon>
        <taxon>Filarioidea</taxon>
        <taxon>Setariidae</taxon>
        <taxon>Setaria</taxon>
    </lineage>
</organism>
<protein>
    <submittedName>
        <fullName evidence="3">Uncharacterized protein</fullName>
    </submittedName>
</protein>
<reference evidence="3" key="1">
    <citation type="submission" date="2022-11" db="UniProtKB">
        <authorList>
            <consortium name="WormBaseParasite"/>
        </authorList>
    </citation>
    <scope>IDENTIFICATION</scope>
</reference>
<evidence type="ECO:0000313" key="2">
    <source>
        <dbReference type="Proteomes" id="UP000887581"/>
    </source>
</evidence>
<dbReference type="AlphaFoldDB" id="A0A915PSX7"/>
<dbReference type="Proteomes" id="UP000887581">
    <property type="component" value="Unplaced"/>
</dbReference>
<keyword evidence="2" id="KW-1185">Reference proteome</keyword>
<evidence type="ECO:0000256" key="1">
    <source>
        <dbReference type="SAM" id="MobiDB-lite"/>
    </source>
</evidence>
<accession>A0A915PSX7</accession>
<sequence>MDIPPADKMKKKMMTRKPFDSPVNMNQMLETVTFNDNVNDNGSISRRYDPSINTGISNEYDKYSGFRLLALNGARGFGK</sequence>
<name>A0A915PSX7_9BILA</name>
<dbReference type="WBParaSite" id="sdigi.contig40.g2636.t1">
    <property type="protein sequence ID" value="sdigi.contig40.g2636.t1"/>
    <property type="gene ID" value="sdigi.contig40.g2636"/>
</dbReference>
<feature type="region of interest" description="Disordered" evidence="1">
    <location>
        <begin position="1"/>
        <end position="22"/>
    </location>
</feature>
<proteinExistence type="predicted"/>